<evidence type="ECO:0000313" key="11">
    <source>
        <dbReference type="Proteomes" id="UP000248598"/>
    </source>
</evidence>
<evidence type="ECO:0000256" key="9">
    <source>
        <dbReference type="RuleBase" id="RU362097"/>
    </source>
</evidence>
<accession>A0AAX2J2G1</accession>
<dbReference type="GO" id="GO:0015562">
    <property type="term" value="F:efflux transmembrane transporter activity"/>
    <property type="evidence" value="ECO:0007669"/>
    <property type="project" value="InterPro"/>
</dbReference>
<reference evidence="10 11" key="1">
    <citation type="submission" date="2018-06" db="EMBL/GenBank/DDBJ databases">
        <authorList>
            <consortium name="Pathogen Informatics"/>
            <person name="Doyle S."/>
        </authorList>
    </citation>
    <scope>NUCLEOTIDE SEQUENCE [LARGE SCALE GENOMIC DNA]</scope>
    <source>
        <strain evidence="10 11">NCTC10529</strain>
    </source>
</reference>
<dbReference type="PANTHER" id="PTHR30203">
    <property type="entry name" value="OUTER MEMBRANE CATION EFFLUX PROTEIN"/>
    <property type="match status" value="1"/>
</dbReference>
<evidence type="ECO:0000256" key="1">
    <source>
        <dbReference type="ARBA" id="ARBA00004370"/>
    </source>
</evidence>
<keyword evidence="3 9" id="KW-1134">Transmembrane beta strand</keyword>
<dbReference type="Proteomes" id="UP000248598">
    <property type="component" value="Chromosome 1"/>
</dbReference>
<proteinExistence type="inferred from homology"/>
<dbReference type="AlphaFoldDB" id="A0AAX2J2G1"/>
<dbReference type="GeneID" id="93261887"/>
<dbReference type="PROSITE" id="PS51257">
    <property type="entry name" value="PROKAR_LIPOPROTEIN"/>
    <property type="match status" value="1"/>
</dbReference>
<evidence type="ECO:0000256" key="3">
    <source>
        <dbReference type="ARBA" id="ARBA00022452"/>
    </source>
</evidence>
<dbReference type="Gene3D" id="1.20.1600.10">
    <property type="entry name" value="Outer membrane efflux proteins (OEP)"/>
    <property type="match status" value="1"/>
</dbReference>
<evidence type="ECO:0000256" key="7">
    <source>
        <dbReference type="ARBA" id="ARBA00023139"/>
    </source>
</evidence>
<dbReference type="EMBL" id="LS483426">
    <property type="protein sequence ID" value="SQH24401.1"/>
    <property type="molecule type" value="Genomic_DNA"/>
</dbReference>
<evidence type="ECO:0000256" key="2">
    <source>
        <dbReference type="ARBA" id="ARBA00007613"/>
    </source>
</evidence>
<dbReference type="Gene3D" id="2.20.200.10">
    <property type="entry name" value="Outer membrane efflux proteins (OEP)"/>
    <property type="match status" value="1"/>
</dbReference>
<sequence length="468" mass="50836">MKKYIVYSMAMWLAACASFGEQTPLAQPVSGEQLNLPNQAIAPISPTWWQAYQDAQLNRLIEQALQQSPDLQMVAARIRQAQAAHGLAQSQQGVQAALKANGAGLLHYSPDDKTAPIPAAVQDAIGHDIAYGSLQLNAQWTWDLWGKQKAQTAAALGQVQARQYEWVAARLAIAQAVAQHYWQWQTLRQQASYIEQRIAIKQKQEALLQQRIRAGLMPASQAYPITAAKCQLQAALRQMQQRAEQTLHALAALSGKTPNDLPTLQASHLASVPTLPSDTLTADLLGKRPDIAAQREAILARNQLIKAARADFYPNIRISALAGLSELKIGNLPTSANLMAGLLPSVSLPIFTSGALQANLAQKHAEFDEQVAQYNQTVYQSLRQAANALVAYEQSAQAYRLQQESTAIAQRAAQAAARRHRAGLDNGLNQLATQDEVLVAQSQQLDAQAQQNAAWINANVALGGGWLP</sequence>
<evidence type="ECO:0000313" key="10">
    <source>
        <dbReference type="EMBL" id="SQH24401.1"/>
    </source>
</evidence>
<dbReference type="InterPro" id="IPR010131">
    <property type="entry name" value="MdtP/NodT-like"/>
</dbReference>
<feature type="chain" id="PRO_5043093158" evidence="9">
    <location>
        <begin position="20"/>
        <end position="468"/>
    </location>
</feature>
<keyword evidence="7 9" id="KW-0564">Palmitate</keyword>
<keyword evidence="6 9" id="KW-0472">Membrane</keyword>
<dbReference type="NCBIfam" id="TIGR01845">
    <property type="entry name" value="outer_NodT"/>
    <property type="match status" value="1"/>
</dbReference>
<organism evidence="10 11">
    <name type="scientific">Kingella kingae</name>
    <dbReference type="NCBI Taxonomy" id="504"/>
    <lineage>
        <taxon>Bacteria</taxon>
        <taxon>Pseudomonadati</taxon>
        <taxon>Pseudomonadota</taxon>
        <taxon>Betaproteobacteria</taxon>
        <taxon>Neisseriales</taxon>
        <taxon>Neisseriaceae</taxon>
        <taxon>Kingella</taxon>
    </lineage>
</organism>
<comment type="similarity">
    <text evidence="2 9">Belongs to the outer membrane factor (OMF) (TC 1.B.17) family.</text>
</comment>
<keyword evidence="8 9" id="KW-0449">Lipoprotein</keyword>
<dbReference type="Pfam" id="PF02321">
    <property type="entry name" value="OEP"/>
    <property type="match status" value="2"/>
</dbReference>
<evidence type="ECO:0000256" key="5">
    <source>
        <dbReference type="ARBA" id="ARBA00022729"/>
    </source>
</evidence>
<dbReference type="GO" id="GO:0005886">
    <property type="term" value="C:plasma membrane"/>
    <property type="evidence" value="ECO:0007669"/>
    <property type="project" value="UniProtKB-SubCell"/>
</dbReference>
<evidence type="ECO:0000256" key="6">
    <source>
        <dbReference type="ARBA" id="ARBA00023136"/>
    </source>
</evidence>
<name>A0AAX2J2G1_KINKI</name>
<dbReference type="InterPro" id="IPR003423">
    <property type="entry name" value="OMP_efflux"/>
</dbReference>
<feature type="signal peptide" evidence="9">
    <location>
        <begin position="1"/>
        <end position="19"/>
    </location>
</feature>
<protein>
    <submittedName>
        <fullName evidence="10">Outer membrane protein oprM</fullName>
    </submittedName>
</protein>
<dbReference type="SUPFAM" id="SSF56954">
    <property type="entry name" value="Outer membrane efflux proteins (OEP)"/>
    <property type="match status" value="1"/>
</dbReference>
<dbReference type="PANTHER" id="PTHR30203:SF20">
    <property type="entry name" value="MULTIDRUG RESISTANCE OUTER MEMBRANE PROTEIN MDTP-RELATED"/>
    <property type="match status" value="1"/>
</dbReference>
<dbReference type="RefSeq" id="WP_003787887.1">
    <property type="nucleotide sequence ID" value="NZ_CP045141.1"/>
</dbReference>
<comment type="subcellular location">
    <subcellularLocation>
        <location evidence="9">Cell membrane</location>
        <topology evidence="9">Lipid-anchor</topology>
    </subcellularLocation>
    <subcellularLocation>
        <location evidence="1">Membrane</location>
    </subcellularLocation>
</comment>
<keyword evidence="5 9" id="KW-0732">Signal</keyword>
<keyword evidence="4 9" id="KW-0812">Transmembrane</keyword>
<evidence type="ECO:0000256" key="8">
    <source>
        <dbReference type="ARBA" id="ARBA00023288"/>
    </source>
</evidence>
<evidence type="ECO:0000256" key="4">
    <source>
        <dbReference type="ARBA" id="ARBA00022692"/>
    </source>
</evidence>
<gene>
    <name evidence="10" type="primary">oprM_1</name>
    <name evidence="10" type="ORF">NCTC10529_00575</name>
</gene>